<keyword evidence="3" id="KW-1185">Reference proteome</keyword>
<evidence type="ECO:0000313" key="2">
    <source>
        <dbReference type="EMBL" id="CAL8070867.1"/>
    </source>
</evidence>
<comment type="caution">
    <text evidence="2">The sequence shown here is derived from an EMBL/GenBank/DDBJ whole genome shotgun (WGS) entry which is preliminary data.</text>
</comment>
<sequence>MWGAIGLGIAHEESQKHIDSKDNEEKTPVLPLLLPPFPHPSIKSTLLDQLLGKIFDPSYSHIPISILPMSYDFDRVTCGLGECYNIREHMTLP</sequence>
<dbReference type="EMBL" id="CAXLJM020000004">
    <property type="protein sequence ID" value="CAL8070867.1"/>
    <property type="molecule type" value="Genomic_DNA"/>
</dbReference>
<protein>
    <submittedName>
        <fullName evidence="2">Uncharacterized protein</fullName>
    </submittedName>
</protein>
<gene>
    <name evidence="2" type="ORF">ODALV1_LOCUS1462</name>
</gene>
<evidence type="ECO:0000313" key="3">
    <source>
        <dbReference type="Proteomes" id="UP001642540"/>
    </source>
</evidence>
<feature type="region of interest" description="Disordered" evidence="1">
    <location>
        <begin position="1"/>
        <end position="24"/>
    </location>
</feature>
<evidence type="ECO:0000256" key="1">
    <source>
        <dbReference type="SAM" id="MobiDB-lite"/>
    </source>
</evidence>
<organism evidence="2 3">
    <name type="scientific">Orchesella dallaii</name>
    <dbReference type="NCBI Taxonomy" id="48710"/>
    <lineage>
        <taxon>Eukaryota</taxon>
        <taxon>Metazoa</taxon>
        <taxon>Ecdysozoa</taxon>
        <taxon>Arthropoda</taxon>
        <taxon>Hexapoda</taxon>
        <taxon>Collembola</taxon>
        <taxon>Entomobryomorpha</taxon>
        <taxon>Entomobryoidea</taxon>
        <taxon>Orchesellidae</taxon>
        <taxon>Orchesellinae</taxon>
        <taxon>Orchesella</taxon>
    </lineage>
</organism>
<reference evidence="2 3" key="1">
    <citation type="submission" date="2024-08" db="EMBL/GenBank/DDBJ databases">
        <authorList>
            <person name="Cucini C."/>
            <person name="Frati F."/>
        </authorList>
    </citation>
    <scope>NUCLEOTIDE SEQUENCE [LARGE SCALE GENOMIC DNA]</scope>
</reference>
<dbReference type="Proteomes" id="UP001642540">
    <property type="component" value="Unassembled WGS sequence"/>
</dbReference>
<accession>A0ABP1PLU6</accession>
<name>A0ABP1PLU6_9HEXA</name>
<proteinExistence type="predicted"/>
<feature type="compositionally biased region" description="Basic and acidic residues" evidence="1">
    <location>
        <begin position="10"/>
        <end position="24"/>
    </location>
</feature>